<feature type="non-terminal residue" evidence="2">
    <location>
        <position position="164"/>
    </location>
</feature>
<gene>
    <name evidence="2" type="ORF">OMM_14150</name>
</gene>
<dbReference type="AlphaFoldDB" id="A0A1V1NSD0"/>
<dbReference type="Gene3D" id="3.30.420.40">
    <property type="match status" value="1"/>
</dbReference>
<dbReference type="InterPro" id="IPR003696">
    <property type="entry name" value="Carbtransf_dom"/>
</dbReference>
<evidence type="ECO:0000313" key="2">
    <source>
        <dbReference type="EMBL" id="ETR65500.1"/>
    </source>
</evidence>
<dbReference type="Pfam" id="PF02543">
    <property type="entry name" value="Carbam_trans_N"/>
    <property type="match status" value="1"/>
</dbReference>
<dbReference type="EMBL" id="ATBP01002761">
    <property type="protein sequence ID" value="ETR65500.1"/>
    <property type="molecule type" value="Genomic_DNA"/>
</dbReference>
<feature type="domain" description="Carbamoyltransferase" evidence="1">
    <location>
        <begin position="2"/>
        <end position="150"/>
    </location>
</feature>
<dbReference type="PANTHER" id="PTHR34847">
    <property type="entry name" value="NODULATION PROTEIN U"/>
    <property type="match status" value="1"/>
</dbReference>
<accession>A0A1V1NSD0</accession>
<dbReference type="InterPro" id="IPR051338">
    <property type="entry name" value="NodU/CmcH_Carbamoyltrnsfr"/>
</dbReference>
<comment type="caution">
    <text evidence="2">The sequence shown here is derived from an EMBL/GenBank/DDBJ whole genome shotgun (WGS) entry which is preliminary data.</text>
</comment>
<sequence length="164" mass="18105">MVITLDGLGHDFGKQCFGAVFKGEDNHLKRLKTCWSSGNSLGLFYGMVTEALGWRISDGEGKTMGLSAYGNADVLYNELVHYAPHVEGSDLVGGYDFNVKSDLINYRHSISEPAIAHLSKLAKQAGREQLAAAAQKLLEDIVIKWVDSLLRQYTEIKIFVLVVE</sequence>
<dbReference type="GO" id="GO:0003824">
    <property type="term" value="F:catalytic activity"/>
    <property type="evidence" value="ECO:0007669"/>
    <property type="project" value="InterPro"/>
</dbReference>
<reference evidence="3" key="1">
    <citation type="submission" date="2012-11" db="EMBL/GenBank/DDBJ databases">
        <authorList>
            <person name="Lucero-Rivera Y.E."/>
            <person name="Tovar-Ramirez D."/>
        </authorList>
    </citation>
    <scope>NUCLEOTIDE SEQUENCE [LARGE SCALE GENOMIC DNA]</scope>
    <source>
        <strain evidence="3">Araruama</strain>
    </source>
</reference>
<proteinExistence type="predicted"/>
<evidence type="ECO:0000313" key="3">
    <source>
        <dbReference type="Proteomes" id="UP000189670"/>
    </source>
</evidence>
<dbReference type="Proteomes" id="UP000189670">
    <property type="component" value="Unassembled WGS sequence"/>
</dbReference>
<protein>
    <recommendedName>
        <fullName evidence="1">Carbamoyltransferase domain-containing protein</fullName>
    </recommendedName>
</protein>
<organism evidence="2 3">
    <name type="scientific">Candidatus Magnetoglobus multicellularis str. Araruama</name>
    <dbReference type="NCBI Taxonomy" id="890399"/>
    <lineage>
        <taxon>Bacteria</taxon>
        <taxon>Pseudomonadati</taxon>
        <taxon>Thermodesulfobacteriota</taxon>
        <taxon>Desulfobacteria</taxon>
        <taxon>Desulfobacterales</taxon>
        <taxon>Desulfobacteraceae</taxon>
        <taxon>Candidatus Magnetoglobus</taxon>
    </lineage>
</organism>
<dbReference type="PANTHER" id="PTHR34847:SF1">
    <property type="entry name" value="NODULATION PROTEIN U"/>
    <property type="match status" value="1"/>
</dbReference>
<evidence type="ECO:0000259" key="1">
    <source>
        <dbReference type="Pfam" id="PF02543"/>
    </source>
</evidence>
<name>A0A1V1NSD0_9BACT</name>